<accession>A0A1S1PLC8</accession>
<feature type="compositionally biased region" description="Low complexity" evidence="1">
    <location>
        <begin position="29"/>
        <end position="39"/>
    </location>
</feature>
<dbReference type="PRINTS" id="PR00598">
    <property type="entry name" value="HTHMARR"/>
</dbReference>
<dbReference type="InterPro" id="IPR000835">
    <property type="entry name" value="HTH_MarR-typ"/>
</dbReference>
<dbReference type="AlphaFoldDB" id="A0A1S1PLC8"/>
<feature type="domain" description="HTH marR-type" evidence="2">
    <location>
        <begin position="56"/>
        <end position="188"/>
    </location>
</feature>
<dbReference type="Pfam" id="PF12802">
    <property type="entry name" value="MarR_2"/>
    <property type="match status" value="1"/>
</dbReference>
<dbReference type="PANTHER" id="PTHR33164">
    <property type="entry name" value="TRANSCRIPTIONAL REGULATOR, MARR FAMILY"/>
    <property type="match status" value="1"/>
</dbReference>
<feature type="region of interest" description="Disordered" evidence="1">
    <location>
        <begin position="1"/>
        <end position="39"/>
    </location>
</feature>
<proteinExistence type="predicted"/>
<comment type="caution">
    <text evidence="3">The sequence shown here is derived from an EMBL/GenBank/DDBJ whole genome shotgun (WGS) entry which is preliminary data.</text>
</comment>
<dbReference type="Gene3D" id="1.10.10.10">
    <property type="entry name" value="Winged helix-like DNA-binding domain superfamily/Winged helix DNA-binding domain"/>
    <property type="match status" value="1"/>
</dbReference>
<dbReference type="GO" id="GO:0006950">
    <property type="term" value="P:response to stress"/>
    <property type="evidence" value="ECO:0007669"/>
    <property type="project" value="TreeGrafter"/>
</dbReference>
<organism evidence="3 4">
    <name type="scientific">Parafrankia soli</name>
    <dbReference type="NCBI Taxonomy" id="2599596"/>
    <lineage>
        <taxon>Bacteria</taxon>
        <taxon>Bacillati</taxon>
        <taxon>Actinomycetota</taxon>
        <taxon>Actinomycetes</taxon>
        <taxon>Frankiales</taxon>
        <taxon>Frankiaceae</taxon>
        <taxon>Parafrankia</taxon>
    </lineage>
</organism>
<dbReference type="InterPro" id="IPR036390">
    <property type="entry name" value="WH_DNA-bd_sf"/>
</dbReference>
<evidence type="ECO:0000313" key="4">
    <source>
        <dbReference type="Proteomes" id="UP000179769"/>
    </source>
</evidence>
<evidence type="ECO:0000256" key="1">
    <source>
        <dbReference type="SAM" id="MobiDB-lite"/>
    </source>
</evidence>
<protein>
    <submittedName>
        <fullName evidence="3">MarR family transcriptional regulator</fullName>
    </submittedName>
</protein>
<dbReference type="Proteomes" id="UP000179769">
    <property type="component" value="Unassembled WGS sequence"/>
</dbReference>
<keyword evidence="4" id="KW-1185">Reference proteome</keyword>
<evidence type="ECO:0000313" key="3">
    <source>
        <dbReference type="EMBL" id="OHV22480.1"/>
    </source>
</evidence>
<dbReference type="PANTHER" id="PTHR33164:SF43">
    <property type="entry name" value="HTH-TYPE TRANSCRIPTIONAL REPRESSOR YETL"/>
    <property type="match status" value="1"/>
</dbReference>
<dbReference type="GO" id="GO:0003700">
    <property type="term" value="F:DNA-binding transcription factor activity"/>
    <property type="evidence" value="ECO:0007669"/>
    <property type="project" value="InterPro"/>
</dbReference>
<name>A0A1S1PLC8_9ACTN</name>
<dbReference type="RefSeq" id="WP_071066118.1">
    <property type="nucleotide sequence ID" value="NZ_MAXA01000246.1"/>
</dbReference>
<dbReference type="PROSITE" id="PS50995">
    <property type="entry name" value="HTH_MARR_2"/>
    <property type="match status" value="1"/>
</dbReference>
<sequence>MERSSGASPMPASVVLRPASPAAERQDEPSAAAGPSASGCPSVAADAELELPDEVRDDLCWIVGQIQHGYLAASASAVGGLPGGLKGFYVLDAAVGGTAHNQIEVARRFSIDRTVMVRLVDEMERAGLVERRPDPADRRARMIIATERGIQEHERVRRQLRAVDDHVLAPLAPADREVFTGLARLVAAHLVAMDPTRGAAACATAEVTLQSATTGCDGAGVAGATDITDITGGPGAGRAEPGC</sequence>
<gene>
    <name evidence="3" type="ORF">BBK14_06800</name>
</gene>
<dbReference type="EMBL" id="MAXA01000246">
    <property type="protein sequence ID" value="OHV22480.1"/>
    <property type="molecule type" value="Genomic_DNA"/>
</dbReference>
<dbReference type="OrthoDB" id="8635520at2"/>
<evidence type="ECO:0000259" key="2">
    <source>
        <dbReference type="PROSITE" id="PS50995"/>
    </source>
</evidence>
<dbReference type="SUPFAM" id="SSF46785">
    <property type="entry name" value="Winged helix' DNA-binding domain"/>
    <property type="match status" value="1"/>
</dbReference>
<reference evidence="4" key="1">
    <citation type="submission" date="2016-07" db="EMBL/GenBank/DDBJ databases">
        <title>Frankia sp. NRRL B-16219 Genome sequencing.</title>
        <authorList>
            <person name="Ghodhbane-Gtari F."/>
            <person name="Swanson E."/>
            <person name="Gueddou A."/>
            <person name="Louati M."/>
            <person name="Nouioui I."/>
            <person name="Hezbri K."/>
            <person name="Abebe-Akele F."/>
            <person name="Simpson S."/>
            <person name="Morris K."/>
            <person name="Thomas K."/>
            <person name="Gtari M."/>
            <person name="Tisa L.S."/>
        </authorList>
    </citation>
    <scope>NUCLEOTIDE SEQUENCE [LARGE SCALE GENOMIC DNA]</scope>
    <source>
        <strain evidence="4">NRRL B-16219</strain>
    </source>
</reference>
<dbReference type="SMART" id="SM00347">
    <property type="entry name" value="HTH_MARR"/>
    <property type="match status" value="1"/>
</dbReference>
<dbReference type="InterPro" id="IPR039422">
    <property type="entry name" value="MarR/SlyA-like"/>
</dbReference>
<dbReference type="InterPro" id="IPR036388">
    <property type="entry name" value="WH-like_DNA-bd_sf"/>
</dbReference>